<name>A0A8S9N003_BRACR</name>
<proteinExistence type="predicted"/>
<accession>A0A8S9N003</accession>
<gene>
    <name evidence="2" type="ORF">F2Q69_00056351</name>
</gene>
<evidence type="ECO:0000313" key="2">
    <source>
        <dbReference type="EMBL" id="KAF3487002.1"/>
    </source>
</evidence>
<dbReference type="InterPro" id="IPR026960">
    <property type="entry name" value="RVT-Znf"/>
</dbReference>
<dbReference type="Pfam" id="PF13966">
    <property type="entry name" value="zf-RVT"/>
    <property type="match status" value="1"/>
</dbReference>
<dbReference type="EMBL" id="QGKX02002183">
    <property type="protein sequence ID" value="KAF3487002.1"/>
    <property type="molecule type" value="Genomic_DNA"/>
</dbReference>
<sequence>MEGKELLTTGLRVQIGNGEETLIWRDAWLPTHPPRAPRQRNHIDINDHTVNTLFLLGTRQWNIELLAQLMVPEDVDLVKQIVVSSFGGQDLLGWNYTDDGMYTVKSGYWLSMHSNVHQVNPLRRSVELKAALWKMNAAPKLKHFLWRVLLEAMPVGSILKRRRVCQDVNLERSWII</sequence>
<protein>
    <recommendedName>
        <fullName evidence="1">Reverse transcriptase zinc-binding domain-containing protein</fullName>
    </recommendedName>
</protein>
<evidence type="ECO:0000313" key="3">
    <source>
        <dbReference type="Proteomes" id="UP000712600"/>
    </source>
</evidence>
<reference evidence="2" key="1">
    <citation type="submission" date="2019-12" db="EMBL/GenBank/DDBJ databases">
        <title>Genome sequencing and annotation of Brassica cretica.</title>
        <authorList>
            <person name="Studholme D.J."/>
            <person name="Sarris P."/>
        </authorList>
    </citation>
    <scope>NUCLEOTIDE SEQUENCE</scope>
    <source>
        <strain evidence="2">PFS-109/04</strain>
        <tissue evidence="2">Leaf</tissue>
    </source>
</reference>
<dbReference type="Proteomes" id="UP000712600">
    <property type="component" value="Unassembled WGS sequence"/>
</dbReference>
<feature type="domain" description="Reverse transcriptase zinc-binding" evidence="1">
    <location>
        <begin position="102"/>
        <end position="165"/>
    </location>
</feature>
<dbReference type="AlphaFoldDB" id="A0A8S9N003"/>
<organism evidence="2 3">
    <name type="scientific">Brassica cretica</name>
    <name type="common">Mustard</name>
    <dbReference type="NCBI Taxonomy" id="69181"/>
    <lineage>
        <taxon>Eukaryota</taxon>
        <taxon>Viridiplantae</taxon>
        <taxon>Streptophyta</taxon>
        <taxon>Embryophyta</taxon>
        <taxon>Tracheophyta</taxon>
        <taxon>Spermatophyta</taxon>
        <taxon>Magnoliopsida</taxon>
        <taxon>eudicotyledons</taxon>
        <taxon>Gunneridae</taxon>
        <taxon>Pentapetalae</taxon>
        <taxon>rosids</taxon>
        <taxon>malvids</taxon>
        <taxon>Brassicales</taxon>
        <taxon>Brassicaceae</taxon>
        <taxon>Brassiceae</taxon>
        <taxon>Brassica</taxon>
    </lineage>
</organism>
<evidence type="ECO:0000259" key="1">
    <source>
        <dbReference type="Pfam" id="PF13966"/>
    </source>
</evidence>
<comment type="caution">
    <text evidence="2">The sequence shown here is derived from an EMBL/GenBank/DDBJ whole genome shotgun (WGS) entry which is preliminary data.</text>
</comment>